<dbReference type="GO" id="GO:0008810">
    <property type="term" value="F:cellulase activity"/>
    <property type="evidence" value="ECO:0007669"/>
    <property type="project" value="UniProtKB-EC"/>
</dbReference>
<evidence type="ECO:0000256" key="9">
    <source>
        <dbReference type="SAM" id="SignalP"/>
    </source>
</evidence>
<name>A0A3S4TY75_9BACT</name>
<dbReference type="GO" id="GO:0030245">
    <property type="term" value="P:cellulose catabolic process"/>
    <property type="evidence" value="ECO:0007669"/>
    <property type="project" value="UniProtKB-KW"/>
</dbReference>
<evidence type="ECO:0000256" key="3">
    <source>
        <dbReference type="ARBA" id="ARBA00023001"/>
    </source>
</evidence>
<evidence type="ECO:0000256" key="6">
    <source>
        <dbReference type="ARBA" id="ARBA00023326"/>
    </source>
</evidence>
<keyword evidence="5 7" id="KW-0326">Glycosidase</keyword>
<evidence type="ECO:0000256" key="4">
    <source>
        <dbReference type="ARBA" id="ARBA00023277"/>
    </source>
</evidence>
<sequence length="400" mass="45691">MRKLTFILGLVLSVLTACGSSDPEAPKPKPDTPKEEPKGEEELPPTVRGFMVGSLQYTDKNTIEAAKSWGANVIRLQLNPVNYAAKQGSTYDLQLSSYISMLKQRLSEAKAVGMKVILDLHEAPCYIKGKVPTGDDAAKIDFWKDPATRTAFVSFWDRVAKELKDSYYDDIVWGYDLFNEPSIGWTRIPPEWKSIATECVNAIRKYDKDVWIVYEPVIEINEFPKVTPLDDKRVVYSIHFYRPGGFTHQGVLDGIHGSKDMTREEALAKLNIKYPGYAPDIYAVPIKYNYCDLDSVKRAMKPFDDFIEKYKVPALIGEFSVICWAPVESAVAWLQDVINIFEQKHYSWCYHAFREWQGWSLEQPEGLEAFWFSRDPIPPASPIETKRARVIKNALLKNKQ</sequence>
<evidence type="ECO:0000259" key="10">
    <source>
        <dbReference type="Pfam" id="PF00150"/>
    </source>
</evidence>
<feature type="domain" description="Glycoside hydrolase family 5" evidence="10">
    <location>
        <begin position="56"/>
        <end position="352"/>
    </location>
</feature>
<dbReference type="KEGG" id="poc:NCTC13071_01989"/>
<gene>
    <name evidence="11" type="ORF">NCTC13071_01989</name>
</gene>
<comment type="similarity">
    <text evidence="1 7">Belongs to the glycosyl hydrolase 5 (cellulase A) family.</text>
</comment>
<keyword evidence="3" id="KW-0136">Cellulose degradation</keyword>
<dbReference type="GO" id="GO:0005576">
    <property type="term" value="C:extracellular region"/>
    <property type="evidence" value="ECO:0007669"/>
    <property type="project" value="TreeGrafter"/>
</dbReference>
<protein>
    <submittedName>
        <fullName evidence="11">Endoglucanase C307</fullName>
        <ecNumber evidence="11">3.2.1.4</ecNumber>
    </submittedName>
</protein>
<keyword evidence="2 7" id="KW-0378">Hydrolase</keyword>
<organism evidence="11 12">
    <name type="scientific">Segatella oris</name>
    <dbReference type="NCBI Taxonomy" id="28135"/>
    <lineage>
        <taxon>Bacteria</taxon>
        <taxon>Pseudomonadati</taxon>
        <taxon>Bacteroidota</taxon>
        <taxon>Bacteroidia</taxon>
        <taxon>Bacteroidales</taxon>
        <taxon>Prevotellaceae</taxon>
        <taxon>Segatella</taxon>
    </lineage>
</organism>
<dbReference type="AlphaFoldDB" id="A0A3S4TY75"/>
<evidence type="ECO:0000256" key="7">
    <source>
        <dbReference type="RuleBase" id="RU361153"/>
    </source>
</evidence>
<evidence type="ECO:0000256" key="8">
    <source>
        <dbReference type="SAM" id="MobiDB-lite"/>
    </source>
</evidence>
<keyword evidence="6" id="KW-0624">Polysaccharide degradation</keyword>
<feature type="signal peptide" evidence="9">
    <location>
        <begin position="1"/>
        <end position="19"/>
    </location>
</feature>
<dbReference type="EC" id="3.2.1.4" evidence="11"/>
<feature type="compositionally biased region" description="Basic and acidic residues" evidence="8">
    <location>
        <begin position="24"/>
        <end position="41"/>
    </location>
</feature>
<evidence type="ECO:0000313" key="12">
    <source>
        <dbReference type="Proteomes" id="UP000274578"/>
    </source>
</evidence>
<dbReference type="Pfam" id="PF00150">
    <property type="entry name" value="Cellulase"/>
    <property type="match status" value="1"/>
</dbReference>
<dbReference type="RefSeq" id="WP_004372375.1">
    <property type="nucleotide sequence ID" value="NZ_CAJPPY010000027.1"/>
</dbReference>
<dbReference type="SUPFAM" id="SSF51445">
    <property type="entry name" value="(Trans)glycosidases"/>
    <property type="match status" value="1"/>
</dbReference>
<accession>A0A3S4TY75</accession>
<evidence type="ECO:0000256" key="2">
    <source>
        <dbReference type="ARBA" id="ARBA00022801"/>
    </source>
</evidence>
<keyword evidence="4" id="KW-0119">Carbohydrate metabolism</keyword>
<dbReference type="Proteomes" id="UP000274578">
    <property type="component" value="Chromosome 1"/>
</dbReference>
<feature type="chain" id="PRO_5018584090" evidence="9">
    <location>
        <begin position="20"/>
        <end position="400"/>
    </location>
</feature>
<evidence type="ECO:0000256" key="5">
    <source>
        <dbReference type="ARBA" id="ARBA00023295"/>
    </source>
</evidence>
<dbReference type="Gene3D" id="3.20.20.80">
    <property type="entry name" value="Glycosidases"/>
    <property type="match status" value="1"/>
</dbReference>
<evidence type="ECO:0000256" key="1">
    <source>
        <dbReference type="ARBA" id="ARBA00005641"/>
    </source>
</evidence>
<feature type="region of interest" description="Disordered" evidence="8">
    <location>
        <begin position="20"/>
        <end position="45"/>
    </location>
</feature>
<keyword evidence="9" id="KW-0732">Signal</keyword>
<evidence type="ECO:0000313" key="11">
    <source>
        <dbReference type="EMBL" id="VEH15973.1"/>
    </source>
</evidence>
<dbReference type="GO" id="GO:0008422">
    <property type="term" value="F:beta-glucosidase activity"/>
    <property type="evidence" value="ECO:0007669"/>
    <property type="project" value="TreeGrafter"/>
</dbReference>
<dbReference type="InterPro" id="IPR050386">
    <property type="entry name" value="Glycosyl_hydrolase_5"/>
</dbReference>
<dbReference type="PANTHER" id="PTHR31297:SF41">
    <property type="entry name" value="ENDOGLUCANASE, PUTATIVE (AFU_ORTHOLOGUE AFUA_5G01830)-RELATED"/>
    <property type="match status" value="1"/>
</dbReference>
<dbReference type="PANTHER" id="PTHR31297">
    <property type="entry name" value="GLUCAN ENDO-1,6-BETA-GLUCOSIDASE B"/>
    <property type="match status" value="1"/>
</dbReference>
<proteinExistence type="inferred from homology"/>
<dbReference type="GeneID" id="85012771"/>
<dbReference type="GO" id="GO:0009986">
    <property type="term" value="C:cell surface"/>
    <property type="evidence" value="ECO:0007669"/>
    <property type="project" value="TreeGrafter"/>
</dbReference>
<dbReference type="InterPro" id="IPR001547">
    <property type="entry name" value="Glyco_hydro_5"/>
</dbReference>
<dbReference type="PROSITE" id="PS51257">
    <property type="entry name" value="PROKAR_LIPOPROTEIN"/>
    <property type="match status" value="1"/>
</dbReference>
<reference evidence="11 12" key="1">
    <citation type="submission" date="2018-12" db="EMBL/GenBank/DDBJ databases">
        <authorList>
            <consortium name="Pathogen Informatics"/>
        </authorList>
    </citation>
    <scope>NUCLEOTIDE SEQUENCE [LARGE SCALE GENOMIC DNA]</scope>
    <source>
        <strain evidence="11 12">NCTC13071</strain>
    </source>
</reference>
<dbReference type="EMBL" id="LR134384">
    <property type="protein sequence ID" value="VEH15973.1"/>
    <property type="molecule type" value="Genomic_DNA"/>
</dbReference>
<dbReference type="InterPro" id="IPR017853">
    <property type="entry name" value="GH"/>
</dbReference>